<dbReference type="PANTHER" id="PTHR11092">
    <property type="entry name" value="SUGAR NUCLEOTIDE EPIMERASE RELATED"/>
    <property type="match status" value="1"/>
</dbReference>
<dbReference type="AlphaFoldDB" id="A0A255GBZ8"/>
<evidence type="ECO:0000259" key="2">
    <source>
        <dbReference type="Pfam" id="PF01370"/>
    </source>
</evidence>
<dbReference type="NCBIfam" id="TIGR01777">
    <property type="entry name" value="yfcH"/>
    <property type="match status" value="1"/>
</dbReference>
<dbReference type="InterPro" id="IPR013549">
    <property type="entry name" value="DUF1731"/>
</dbReference>
<dbReference type="Pfam" id="PF01370">
    <property type="entry name" value="Epimerase"/>
    <property type="match status" value="1"/>
</dbReference>
<feature type="domain" description="NAD-dependent epimerase/dehydratase" evidence="2">
    <location>
        <begin position="6"/>
        <end position="217"/>
    </location>
</feature>
<comment type="similarity">
    <text evidence="1">Belongs to the NAD(P)-dependent epimerase/dehydratase family. SDR39U1 subfamily.</text>
</comment>
<dbReference type="InterPro" id="IPR010099">
    <property type="entry name" value="SDR39U1"/>
</dbReference>
<dbReference type="RefSeq" id="WP_094359882.1">
    <property type="nucleotide sequence ID" value="NZ_NMVK01000026.1"/>
</dbReference>
<dbReference type="Gene3D" id="3.40.50.720">
    <property type="entry name" value="NAD(P)-binding Rossmann-like Domain"/>
    <property type="match status" value="1"/>
</dbReference>
<evidence type="ECO:0000313" key="4">
    <source>
        <dbReference type="EMBL" id="OYO13428.1"/>
    </source>
</evidence>
<organism evidence="4 5">
    <name type="scientific">Enemella evansiae</name>
    <dbReference type="NCBI Taxonomy" id="2016499"/>
    <lineage>
        <taxon>Bacteria</taxon>
        <taxon>Bacillati</taxon>
        <taxon>Actinomycetota</taxon>
        <taxon>Actinomycetes</taxon>
        <taxon>Propionibacteriales</taxon>
        <taxon>Propionibacteriaceae</taxon>
        <taxon>Enemella</taxon>
    </lineage>
</organism>
<evidence type="ECO:0000259" key="3">
    <source>
        <dbReference type="Pfam" id="PF08338"/>
    </source>
</evidence>
<reference evidence="4 5" key="1">
    <citation type="submission" date="2017-07" db="EMBL/GenBank/DDBJ databases">
        <title>Draft whole genome sequences of clinical Proprionibacteriaceae strains.</title>
        <authorList>
            <person name="Bernier A.-M."/>
            <person name="Bernard K."/>
            <person name="Domingo M.-C."/>
        </authorList>
    </citation>
    <scope>NUCLEOTIDE SEQUENCE [LARGE SCALE GENOMIC DNA]</scope>
    <source>
        <strain evidence="4 5">NML 030167</strain>
    </source>
</reference>
<dbReference type="Proteomes" id="UP000215896">
    <property type="component" value="Unassembled WGS sequence"/>
</dbReference>
<accession>A0A255GBZ8</accession>
<dbReference type="InterPro" id="IPR001509">
    <property type="entry name" value="Epimerase_deHydtase"/>
</dbReference>
<comment type="caution">
    <text evidence="4">The sequence shown here is derived from an EMBL/GenBank/DDBJ whole genome shotgun (WGS) entry which is preliminary data.</text>
</comment>
<dbReference type="SUPFAM" id="SSF51735">
    <property type="entry name" value="NAD(P)-binding Rossmann-fold domains"/>
    <property type="match status" value="1"/>
</dbReference>
<protein>
    <submittedName>
        <fullName evidence="4">TIGR01777 family protein</fullName>
    </submittedName>
</protein>
<proteinExistence type="inferred from homology"/>
<sequence length="299" mass="32127">MSIERIAIAGASGLIGTALASRLENRFEVVRLVRRPASTTTERRWDPTAGYVEGLGLSDIDAVVNLSGAGIADRRWTASRRHELLASRLNSTRTLARLMATEDRPSVLLSGSAVGFYGNTGDREIDESAPEGEGFLADVCQRWEAATAEAVRAGVRTALLRTGLVLDRRGGFLGKQLPLFRAGLGGRLGDGSQWLPWITLADHVAACEHLLTNDVSGPVNLTAPFPVTNAELTDELGRQLHRPTKLPVPLPALRLAFGDQLVEEALLTSNRIRPAALHANGFAFRHPKLPEALAAVLAV</sequence>
<gene>
    <name evidence="4" type="ORF">CGZ94_10635</name>
</gene>
<name>A0A255GBZ8_9ACTN</name>
<keyword evidence="5" id="KW-1185">Reference proteome</keyword>
<dbReference type="PANTHER" id="PTHR11092:SF0">
    <property type="entry name" value="EPIMERASE FAMILY PROTEIN SDR39U1"/>
    <property type="match status" value="1"/>
</dbReference>
<evidence type="ECO:0000313" key="5">
    <source>
        <dbReference type="Proteomes" id="UP000215896"/>
    </source>
</evidence>
<feature type="domain" description="DUF1731" evidence="3">
    <location>
        <begin position="248"/>
        <end position="295"/>
    </location>
</feature>
<evidence type="ECO:0000256" key="1">
    <source>
        <dbReference type="ARBA" id="ARBA00009353"/>
    </source>
</evidence>
<dbReference type="OrthoDB" id="9801773at2"/>
<dbReference type="InterPro" id="IPR036291">
    <property type="entry name" value="NAD(P)-bd_dom_sf"/>
</dbReference>
<dbReference type="EMBL" id="NMVO01000013">
    <property type="protein sequence ID" value="OYO13428.1"/>
    <property type="molecule type" value="Genomic_DNA"/>
</dbReference>
<dbReference type="Pfam" id="PF08338">
    <property type="entry name" value="DUF1731"/>
    <property type="match status" value="1"/>
</dbReference>